<evidence type="ECO:0000313" key="3">
    <source>
        <dbReference type="Proteomes" id="UP000036947"/>
    </source>
</evidence>
<protein>
    <recommendedName>
        <fullName evidence="1">Fungal-type protein kinase domain-containing protein</fullName>
    </recommendedName>
</protein>
<dbReference type="EMBL" id="LFRF01000008">
    <property type="protein sequence ID" value="KND91579.1"/>
    <property type="molecule type" value="Genomic_DNA"/>
</dbReference>
<feature type="domain" description="Fungal-type protein kinase" evidence="1">
    <location>
        <begin position="244"/>
        <end position="374"/>
    </location>
</feature>
<dbReference type="OrthoDB" id="4921171at2759"/>
<name>A0A0L0NC69_TOLOC</name>
<evidence type="ECO:0000259" key="1">
    <source>
        <dbReference type="Pfam" id="PF17667"/>
    </source>
</evidence>
<reference evidence="2 3" key="1">
    <citation type="journal article" date="2015" name="BMC Genomics">
        <title>The genome of the truffle-parasite Tolypocladium ophioglossoides and the evolution of antifungal peptaibiotics.</title>
        <authorList>
            <person name="Quandt C.A."/>
            <person name="Bushley K.E."/>
            <person name="Spatafora J.W."/>
        </authorList>
    </citation>
    <scope>NUCLEOTIDE SEQUENCE [LARGE SCALE GENOMIC DNA]</scope>
    <source>
        <strain evidence="2 3">CBS 100239</strain>
    </source>
</reference>
<dbReference type="AlphaFoldDB" id="A0A0L0NC69"/>
<dbReference type="STRING" id="1163406.A0A0L0NC69"/>
<evidence type="ECO:0000313" key="2">
    <source>
        <dbReference type="EMBL" id="KND91579.1"/>
    </source>
</evidence>
<proteinExistence type="predicted"/>
<organism evidence="2 3">
    <name type="scientific">Tolypocladium ophioglossoides (strain CBS 100239)</name>
    <name type="common">Snaketongue truffleclub</name>
    <name type="synonym">Elaphocordyceps ophioglossoides</name>
    <dbReference type="NCBI Taxonomy" id="1163406"/>
    <lineage>
        <taxon>Eukaryota</taxon>
        <taxon>Fungi</taxon>
        <taxon>Dikarya</taxon>
        <taxon>Ascomycota</taxon>
        <taxon>Pezizomycotina</taxon>
        <taxon>Sordariomycetes</taxon>
        <taxon>Hypocreomycetidae</taxon>
        <taxon>Hypocreales</taxon>
        <taxon>Ophiocordycipitaceae</taxon>
        <taxon>Tolypocladium</taxon>
    </lineage>
</organism>
<gene>
    <name evidence="2" type="ORF">TOPH_03827</name>
</gene>
<sequence>MLIAARLNSRLGDAEIDRDPASATQPLVHVRGLAIELFSKLHRLPITRLLHSNTGRGTLQYDLLRLISAVASDDFDLDRIKPLLEAALADDHSDALFWYRVYNAVTESTPPPRSIASSIQQTPWLRNTGSFVNSSKHRIYVDNVLKAELGSLYVDLLDFHKTYFGYVPNLETASKTFFEDCQKGSNPLFGNGWRDWPKEAKQHDVLSWFADFTKKLAAFAESYNSAPAHKRGLLAKPHEPIAGSLGFDPTIITAKGQRFIEIEREGTTKRLILDRLLNRARCIAGRATTCWKAHREEDPDALFVIKDSWQYLERDEEGELLREATSKGAVHVARYYYHETVRVRNADDDVRNNVRKGLDITKATNYRQNRSRPSPSITSTAGTVANEAIFTKTVTDNFTRYYAPLIPLLNTLRKVVFPKNGPWERENEKLYARMRDILRQGGEDMKGWTFVADRGSALD</sequence>
<dbReference type="PANTHER" id="PTHR38248">
    <property type="entry name" value="FUNK1 6"/>
    <property type="match status" value="1"/>
</dbReference>
<comment type="caution">
    <text evidence="2">The sequence shown here is derived from an EMBL/GenBank/DDBJ whole genome shotgun (WGS) entry which is preliminary data.</text>
</comment>
<dbReference type="InterPro" id="IPR040976">
    <property type="entry name" value="Pkinase_fungal"/>
</dbReference>
<dbReference type="Pfam" id="PF17667">
    <property type="entry name" value="Pkinase_fungal"/>
    <property type="match status" value="1"/>
</dbReference>
<dbReference type="PANTHER" id="PTHR38248:SF2">
    <property type="entry name" value="FUNK1 11"/>
    <property type="match status" value="1"/>
</dbReference>
<dbReference type="Proteomes" id="UP000036947">
    <property type="component" value="Unassembled WGS sequence"/>
</dbReference>
<accession>A0A0L0NC69</accession>
<keyword evidence="3" id="KW-1185">Reference proteome</keyword>